<dbReference type="Proteomes" id="UP001286313">
    <property type="component" value="Unassembled WGS sequence"/>
</dbReference>
<evidence type="ECO:0000256" key="1">
    <source>
        <dbReference type="SAM" id="MobiDB-lite"/>
    </source>
</evidence>
<evidence type="ECO:0000313" key="2">
    <source>
        <dbReference type="EMBL" id="KAK3865291.1"/>
    </source>
</evidence>
<feature type="compositionally biased region" description="Polar residues" evidence="1">
    <location>
        <begin position="1"/>
        <end position="14"/>
    </location>
</feature>
<organism evidence="2 3">
    <name type="scientific">Petrolisthes cinctipes</name>
    <name type="common">Flat porcelain crab</name>
    <dbReference type="NCBI Taxonomy" id="88211"/>
    <lineage>
        <taxon>Eukaryota</taxon>
        <taxon>Metazoa</taxon>
        <taxon>Ecdysozoa</taxon>
        <taxon>Arthropoda</taxon>
        <taxon>Crustacea</taxon>
        <taxon>Multicrustacea</taxon>
        <taxon>Malacostraca</taxon>
        <taxon>Eumalacostraca</taxon>
        <taxon>Eucarida</taxon>
        <taxon>Decapoda</taxon>
        <taxon>Pleocyemata</taxon>
        <taxon>Anomura</taxon>
        <taxon>Galatheoidea</taxon>
        <taxon>Porcellanidae</taxon>
        <taxon>Petrolisthes</taxon>
    </lineage>
</organism>
<dbReference type="AlphaFoldDB" id="A0AAE1F1K7"/>
<dbReference type="EMBL" id="JAWQEG010003623">
    <property type="protein sequence ID" value="KAK3865291.1"/>
    <property type="molecule type" value="Genomic_DNA"/>
</dbReference>
<sequence length="66" mass="7029">MQDTESLGWSTSKAITERSASEDASCCASQRRLSEGHLATPPAAAMCAVANVRNQHNPTHGSKLLF</sequence>
<protein>
    <submittedName>
        <fullName evidence="2">Uncharacterized protein</fullName>
    </submittedName>
</protein>
<accession>A0AAE1F1K7</accession>
<keyword evidence="3" id="KW-1185">Reference proteome</keyword>
<proteinExistence type="predicted"/>
<comment type="caution">
    <text evidence="2">The sequence shown here is derived from an EMBL/GenBank/DDBJ whole genome shotgun (WGS) entry which is preliminary data.</text>
</comment>
<name>A0AAE1F1K7_PETCI</name>
<feature type="region of interest" description="Disordered" evidence="1">
    <location>
        <begin position="1"/>
        <end position="25"/>
    </location>
</feature>
<reference evidence="2" key="1">
    <citation type="submission" date="2023-10" db="EMBL/GenBank/DDBJ databases">
        <title>Genome assemblies of two species of porcelain crab, Petrolisthes cinctipes and Petrolisthes manimaculis (Anomura: Porcellanidae).</title>
        <authorList>
            <person name="Angst P."/>
        </authorList>
    </citation>
    <scope>NUCLEOTIDE SEQUENCE</scope>
    <source>
        <strain evidence="2">PB745_01</strain>
        <tissue evidence="2">Gill</tissue>
    </source>
</reference>
<gene>
    <name evidence="2" type="ORF">Pcinc_029098</name>
</gene>
<evidence type="ECO:0000313" key="3">
    <source>
        <dbReference type="Proteomes" id="UP001286313"/>
    </source>
</evidence>